<evidence type="ECO:0000256" key="3">
    <source>
        <dbReference type="ARBA" id="ARBA00022448"/>
    </source>
</evidence>
<dbReference type="Proteomes" id="UP000000561">
    <property type="component" value="Chromosome 7"/>
</dbReference>
<feature type="transmembrane region" description="Helical" evidence="10">
    <location>
        <begin position="311"/>
        <end position="331"/>
    </location>
</feature>
<dbReference type="VEuPathDB" id="FungiDB:UMAG_11481"/>
<dbReference type="GO" id="GO:0015250">
    <property type="term" value="F:water channel activity"/>
    <property type="evidence" value="ECO:0000318"/>
    <property type="project" value="GO_Central"/>
</dbReference>
<feature type="transmembrane region" description="Helical" evidence="10">
    <location>
        <begin position="356"/>
        <end position="376"/>
    </location>
</feature>
<feature type="region of interest" description="Disordered" evidence="9">
    <location>
        <begin position="57"/>
        <end position="79"/>
    </location>
</feature>
<dbReference type="RefSeq" id="XP_011389539.1">
    <property type="nucleotide sequence ID" value="XM_011391237.1"/>
</dbReference>
<evidence type="ECO:0000256" key="6">
    <source>
        <dbReference type="ARBA" id="ARBA00022989"/>
    </source>
</evidence>
<keyword evidence="3 8" id="KW-0813">Transport</keyword>
<keyword evidence="5" id="KW-0677">Repeat</keyword>
<dbReference type="EMBL" id="CM003146">
    <property type="protein sequence ID" value="KIS68853.1"/>
    <property type="molecule type" value="Genomic_DNA"/>
</dbReference>
<dbReference type="InterPro" id="IPR023271">
    <property type="entry name" value="Aquaporin-like"/>
</dbReference>
<feature type="region of interest" description="Disordered" evidence="9">
    <location>
        <begin position="1"/>
        <end position="36"/>
    </location>
</feature>
<dbReference type="Pfam" id="PF00230">
    <property type="entry name" value="MIP"/>
    <property type="match status" value="1"/>
</dbReference>
<evidence type="ECO:0000256" key="9">
    <source>
        <dbReference type="SAM" id="MobiDB-lite"/>
    </source>
</evidence>
<dbReference type="InterPro" id="IPR034294">
    <property type="entry name" value="Aquaporin_transptr"/>
</dbReference>
<dbReference type="Gene3D" id="1.20.1080.10">
    <property type="entry name" value="Glycerol uptake facilitator protein"/>
    <property type="match status" value="1"/>
</dbReference>
<dbReference type="AlphaFoldDB" id="A0A0D1CQG6"/>
<dbReference type="STRING" id="237631.A0A0D1CQG6"/>
<evidence type="ECO:0000256" key="8">
    <source>
        <dbReference type="RuleBase" id="RU000477"/>
    </source>
</evidence>
<name>A0A0D1CQG6_MYCMD</name>
<dbReference type="GO" id="GO:0006833">
    <property type="term" value="P:water transport"/>
    <property type="evidence" value="ECO:0000318"/>
    <property type="project" value="GO_Central"/>
</dbReference>
<dbReference type="PRINTS" id="PR00783">
    <property type="entry name" value="MINTRINSICP"/>
</dbReference>
<dbReference type="FunFam" id="1.20.1080.10:FF:000014">
    <property type="entry name" value="Aquaporin 1"/>
    <property type="match status" value="1"/>
</dbReference>
<keyword evidence="6 10" id="KW-1133">Transmembrane helix</keyword>
<comment type="subcellular location">
    <subcellularLocation>
        <location evidence="1">Membrane</location>
        <topology evidence="1">Multi-pass membrane protein</topology>
    </subcellularLocation>
</comment>
<keyword evidence="12" id="KW-1185">Reference proteome</keyword>
<proteinExistence type="inferred from homology"/>
<sequence>MTTIQKPQQLSRTTNMTNPKPPAAGSGVYNVGGKQPTHMCQADRGCTDTTLVHGARKREEHQSGLALARTGAPVPSGDSNVREMVAQPSMFSLGDRTQEQPTMLERRESSMIEEQLPSFMQVDQTEHKHRHHYRAALRRRLVLKNNVIAFVSEFIGTVLFLLFSFIIASQASNAQAATQRDSEATSLAQNAPVDTSALLFSSLGFGFSLAVNAWTFYRVSGGLFNPAVTLALFLTGTLGKLQLVHLTIAQFAGGIAAAALADGLLPGRLNARTTLANGTSVVQGFLFEFFLTSQLILAIFLLAAEKHRGTFLAPVGIGLALFLAELAGTNYTGGSLNPARTLGPNTVLATFQQYDWIYWIAPYSAAIVTSGFYMLLKYLQYESANIGQDSDDTKQVFKDTYGNVVGVLETMAASEFSFVSQVAPPAEAEIQALVNIDPSKPALTAARTKMPTQNQKAAANLGPATVHNNLA</sequence>
<dbReference type="GO" id="GO:0005886">
    <property type="term" value="C:plasma membrane"/>
    <property type="evidence" value="ECO:0000318"/>
    <property type="project" value="GO_Central"/>
</dbReference>
<protein>
    <recommendedName>
        <fullName evidence="13">Aquaporin</fullName>
    </recommendedName>
</protein>
<feature type="compositionally biased region" description="Polar residues" evidence="9">
    <location>
        <begin position="1"/>
        <end position="18"/>
    </location>
</feature>
<dbReference type="SUPFAM" id="SSF81338">
    <property type="entry name" value="Aquaporin-like"/>
    <property type="match status" value="1"/>
</dbReference>
<dbReference type="PANTHER" id="PTHR19139:SF199">
    <property type="entry name" value="MIP17260P"/>
    <property type="match status" value="1"/>
</dbReference>
<feature type="transmembrane region" description="Helical" evidence="10">
    <location>
        <begin position="243"/>
        <end position="261"/>
    </location>
</feature>
<dbReference type="KEGG" id="uma:UMAG_11481"/>
<dbReference type="GeneID" id="23567360"/>
<dbReference type="OrthoDB" id="3222at2759"/>
<dbReference type="InParanoid" id="A0A0D1CQG6"/>
<keyword evidence="7 10" id="KW-0472">Membrane</keyword>
<evidence type="ECO:0000256" key="2">
    <source>
        <dbReference type="ARBA" id="ARBA00006175"/>
    </source>
</evidence>
<evidence type="ECO:0000313" key="12">
    <source>
        <dbReference type="Proteomes" id="UP000000561"/>
    </source>
</evidence>
<evidence type="ECO:0000256" key="5">
    <source>
        <dbReference type="ARBA" id="ARBA00022737"/>
    </source>
</evidence>
<evidence type="ECO:0000256" key="10">
    <source>
        <dbReference type="SAM" id="Phobius"/>
    </source>
</evidence>
<dbReference type="PANTHER" id="PTHR19139">
    <property type="entry name" value="AQUAPORIN TRANSPORTER"/>
    <property type="match status" value="1"/>
</dbReference>
<evidence type="ECO:0000256" key="4">
    <source>
        <dbReference type="ARBA" id="ARBA00022692"/>
    </source>
</evidence>
<dbReference type="InterPro" id="IPR000425">
    <property type="entry name" value="MIP"/>
</dbReference>
<comment type="similarity">
    <text evidence="2 8">Belongs to the MIP/aquaporin (TC 1.A.8) family.</text>
</comment>
<evidence type="ECO:0008006" key="13">
    <source>
        <dbReference type="Google" id="ProtNLM"/>
    </source>
</evidence>
<keyword evidence="4 8" id="KW-0812">Transmembrane</keyword>
<gene>
    <name evidence="11" type="ORF">UMAG_11481</name>
</gene>
<reference evidence="11 12" key="1">
    <citation type="journal article" date="2006" name="Nature">
        <title>Insights from the genome of the biotrophic fungal plant pathogen Ustilago maydis.</title>
        <authorList>
            <person name="Kamper J."/>
            <person name="Kahmann R."/>
            <person name="Bolker M."/>
            <person name="Ma L.J."/>
            <person name="Brefort T."/>
            <person name="Saville B.J."/>
            <person name="Banuett F."/>
            <person name="Kronstad J.W."/>
            <person name="Gold S.E."/>
            <person name="Muller O."/>
            <person name="Perlin M.H."/>
            <person name="Wosten H.A."/>
            <person name="de Vries R."/>
            <person name="Ruiz-Herrera J."/>
            <person name="Reynaga-Pena C.G."/>
            <person name="Snetselaar K."/>
            <person name="McCann M."/>
            <person name="Perez-Martin J."/>
            <person name="Feldbrugge M."/>
            <person name="Basse C.W."/>
            <person name="Steinberg G."/>
            <person name="Ibeas J.I."/>
            <person name="Holloman W."/>
            <person name="Guzman P."/>
            <person name="Farman M."/>
            <person name="Stajich J.E."/>
            <person name="Sentandreu R."/>
            <person name="Gonzalez-Prieto J.M."/>
            <person name="Kennell J.C."/>
            <person name="Molina L."/>
            <person name="Schirawski J."/>
            <person name="Mendoza-Mendoza A."/>
            <person name="Greilinger D."/>
            <person name="Munch K."/>
            <person name="Rossel N."/>
            <person name="Scherer M."/>
            <person name="Vranes M."/>
            <person name="Ladendorf O."/>
            <person name="Vincon V."/>
            <person name="Fuchs U."/>
            <person name="Sandrock B."/>
            <person name="Meng S."/>
            <person name="Ho E.C."/>
            <person name="Cahill M.J."/>
            <person name="Boyce K.J."/>
            <person name="Klose J."/>
            <person name="Klosterman S.J."/>
            <person name="Deelstra H.J."/>
            <person name="Ortiz-Castellanos L."/>
            <person name="Li W."/>
            <person name="Sanchez-Alonso P."/>
            <person name="Schreier P.H."/>
            <person name="Hauser-Hahn I."/>
            <person name="Vaupel M."/>
            <person name="Koopmann E."/>
            <person name="Friedrich G."/>
            <person name="Voss H."/>
            <person name="Schluter T."/>
            <person name="Margolis J."/>
            <person name="Platt D."/>
            <person name="Swimmer C."/>
            <person name="Gnirke A."/>
            <person name="Chen F."/>
            <person name="Vysotskaia V."/>
            <person name="Mannhaupt G."/>
            <person name="Guldener U."/>
            <person name="Munsterkotter M."/>
            <person name="Haase D."/>
            <person name="Oesterheld M."/>
            <person name="Mewes H.W."/>
            <person name="Mauceli E.W."/>
            <person name="DeCaprio D."/>
            <person name="Wade C.M."/>
            <person name="Butler J."/>
            <person name="Young S."/>
            <person name="Jaffe D.B."/>
            <person name="Calvo S."/>
            <person name="Nusbaum C."/>
            <person name="Galagan J."/>
            <person name="Birren B.W."/>
        </authorList>
    </citation>
    <scope>NUCLEOTIDE SEQUENCE [LARGE SCALE GENOMIC DNA]</scope>
    <source>
        <strain evidence="12">DSM 14603 / FGSC 9021 / UM521</strain>
    </source>
</reference>
<accession>A0A0D1CQG6</accession>
<evidence type="ECO:0000313" key="11">
    <source>
        <dbReference type="EMBL" id="KIS68853.1"/>
    </source>
</evidence>
<feature type="transmembrane region" description="Helical" evidence="10">
    <location>
        <begin position="147"/>
        <end position="168"/>
    </location>
</feature>
<organism evidence="11 12">
    <name type="scientific">Mycosarcoma maydis</name>
    <name type="common">Corn smut fungus</name>
    <name type="synonym">Ustilago maydis</name>
    <dbReference type="NCBI Taxonomy" id="5270"/>
    <lineage>
        <taxon>Eukaryota</taxon>
        <taxon>Fungi</taxon>
        <taxon>Dikarya</taxon>
        <taxon>Basidiomycota</taxon>
        <taxon>Ustilaginomycotina</taxon>
        <taxon>Ustilaginomycetes</taxon>
        <taxon>Ustilaginales</taxon>
        <taxon>Ustilaginaceae</taxon>
        <taxon>Mycosarcoma</taxon>
    </lineage>
</organism>
<feature type="transmembrane region" description="Helical" evidence="10">
    <location>
        <begin position="281"/>
        <end position="304"/>
    </location>
</feature>
<evidence type="ECO:0000256" key="7">
    <source>
        <dbReference type="ARBA" id="ARBA00023136"/>
    </source>
</evidence>
<dbReference type="eggNOG" id="KOG0223">
    <property type="taxonomic scope" value="Eukaryota"/>
</dbReference>
<evidence type="ECO:0000256" key="1">
    <source>
        <dbReference type="ARBA" id="ARBA00004141"/>
    </source>
</evidence>